<evidence type="ECO:0000256" key="4">
    <source>
        <dbReference type="ARBA" id="ARBA00022490"/>
    </source>
</evidence>
<dbReference type="AlphaFoldDB" id="A0A532V458"/>
<accession>A0A532V458</accession>
<evidence type="ECO:0000256" key="3">
    <source>
        <dbReference type="ARBA" id="ARBA00012163"/>
    </source>
</evidence>
<dbReference type="PANTHER" id="PTHR23355">
    <property type="entry name" value="RIBONUCLEASE"/>
    <property type="match status" value="1"/>
</dbReference>
<protein>
    <recommendedName>
        <fullName evidence="3">exoribonuclease II</fullName>
        <ecNumber evidence="3">3.1.13.1</ecNumber>
    </recommendedName>
</protein>
<keyword evidence="7" id="KW-0269">Exonuclease</keyword>
<dbReference type="SUPFAM" id="SSF50249">
    <property type="entry name" value="Nucleic acid-binding proteins"/>
    <property type="match status" value="2"/>
</dbReference>
<name>A0A532V458_UNCL8</name>
<feature type="domain" description="Cold-shock" evidence="9">
    <location>
        <begin position="94"/>
        <end position="152"/>
    </location>
</feature>
<dbReference type="GO" id="GO:0006402">
    <property type="term" value="P:mRNA catabolic process"/>
    <property type="evidence" value="ECO:0007669"/>
    <property type="project" value="TreeGrafter"/>
</dbReference>
<evidence type="ECO:0000259" key="10">
    <source>
        <dbReference type="SMART" id="SM00955"/>
    </source>
</evidence>
<dbReference type="GO" id="GO:0008859">
    <property type="term" value="F:exoribonuclease II activity"/>
    <property type="evidence" value="ECO:0007669"/>
    <property type="project" value="UniProtKB-EC"/>
</dbReference>
<gene>
    <name evidence="11" type="ORF">CEE37_04195</name>
</gene>
<dbReference type="InterPro" id="IPR004476">
    <property type="entry name" value="RNase_II/RNase_R"/>
</dbReference>
<evidence type="ECO:0000256" key="5">
    <source>
        <dbReference type="ARBA" id="ARBA00022722"/>
    </source>
</evidence>
<evidence type="ECO:0000256" key="2">
    <source>
        <dbReference type="ARBA" id="ARBA00004496"/>
    </source>
</evidence>
<dbReference type="InterPro" id="IPR012340">
    <property type="entry name" value="NA-bd_OB-fold"/>
</dbReference>
<feature type="domain" description="RNB" evidence="10">
    <location>
        <begin position="266"/>
        <end position="600"/>
    </location>
</feature>
<evidence type="ECO:0000256" key="7">
    <source>
        <dbReference type="ARBA" id="ARBA00022839"/>
    </source>
</evidence>
<evidence type="ECO:0000256" key="8">
    <source>
        <dbReference type="ARBA" id="ARBA00022884"/>
    </source>
</evidence>
<dbReference type="InterPro" id="IPR022966">
    <property type="entry name" value="RNase_II/R_CS"/>
</dbReference>
<dbReference type="InterPro" id="IPR011129">
    <property type="entry name" value="CSD"/>
</dbReference>
<dbReference type="PROSITE" id="PS01175">
    <property type="entry name" value="RIBONUCLEASE_II"/>
    <property type="match status" value="1"/>
</dbReference>
<keyword evidence="4" id="KW-0963">Cytoplasm</keyword>
<evidence type="ECO:0000259" key="9">
    <source>
        <dbReference type="SMART" id="SM00357"/>
    </source>
</evidence>
<dbReference type="InterPro" id="IPR001900">
    <property type="entry name" value="RNase_II/R"/>
</dbReference>
<dbReference type="Pfam" id="PF08206">
    <property type="entry name" value="OB_RNB"/>
    <property type="match status" value="1"/>
</dbReference>
<dbReference type="SMART" id="SM00955">
    <property type="entry name" value="RNB"/>
    <property type="match status" value="1"/>
</dbReference>
<dbReference type="InterPro" id="IPR013223">
    <property type="entry name" value="RNase_B_OB_dom"/>
</dbReference>
<evidence type="ECO:0000256" key="1">
    <source>
        <dbReference type="ARBA" id="ARBA00001849"/>
    </source>
</evidence>
<keyword evidence="8" id="KW-0694">RNA-binding</keyword>
<dbReference type="Gene3D" id="2.40.50.140">
    <property type="entry name" value="Nucleic acid-binding proteins"/>
    <property type="match status" value="1"/>
</dbReference>
<comment type="caution">
    <text evidence="11">The sequence shown here is derived from an EMBL/GenBank/DDBJ whole genome shotgun (WGS) entry which is preliminary data.</text>
</comment>
<dbReference type="GO" id="GO:0005829">
    <property type="term" value="C:cytosol"/>
    <property type="evidence" value="ECO:0007669"/>
    <property type="project" value="TreeGrafter"/>
</dbReference>
<dbReference type="Pfam" id="PF00773">
    <property type="entry name" value="RNB"/>
    <property type="match status" value="1"/>
</dbReference>
<organism evidence="11 12">
    <name type="scientific">candidate division LCP-89 bacterium B3_LCP</name>
    <dbReference type="NCBI Taxonomy" id="2012998"/>
    <lineage>
        <taxon>Bacteria</taxon>
        <taxon>Pseudomonadati</taxon>
        <taxon>Bacteria division LCP-89</taxon>
    </lineage>
</organism>
<evidence type="ECO:0000313" key="11">
    <source>
        <dbReference type="EMBL" id="TKJ41777.1"/>
    </source>
</evidence>
<dbReference type="InterPro" id="IPR050180">
    <property type="entry name" value="RNR_Ribonuclease"/>
</dbReference>
<keyword evidence="5" id="KW-0540">Nuclease</keyword>
<dbReference type="EMBL" id="NJBN01000002">
    <property type="protein sequence ID" value="TKJ41777.1"/>
    <property type="molecule type" value="Genomic_DNA"/>
</dbReference>
<keyword evidence="6" id="KW-0378">Hydrolase</keyword>
<dbReference type="Proteomes" id="UP000319619">
    <property type="component" value="Unassembled WGS sequence"/>
</dbReference>
<dbReference type="SMART" id="SM00357">
    <property type="entry name" value="CSP"/>
    <property type="match status" value="1"/>
</dbReference>
<dbReference type="NCBIfam" id="TIGR00358">
    <property type="entry name" value="3_prime_RNase"/>
    <property type="match status" value="1"/>
</dbReference>
<reference evidence="11 12" key="1">
    <citation type="submission" date="2017-06" db="EMBL/GenBank/DDBJ databases">
        <title>Novel microbial phyla capable of carbon fixation and sulfur reduction in deep-sea sediments.</title>
        <authorList>
            <person name="Huang J."/>
            <person name="Baker B."/>
            <person name="Wang Y."/>
        </authorList>
    </citation>
    <scope>NUCLEOTIDE SEQUENCE [LARGE SCALE GENOMIC DNA]</scope>
    <source>
        <strain evidence="11">B3_LCP</strain>
    </source>
</reference>
<evidence type="ECO:0000256" key="6">
    <source>
        <dbReference type="ARBA" id="ARBA00022801"/>
    </source>
</evidence>
<comment type="subcellular location">
    <subcellularLocation>
        <location evidence="2">Cytoplasm</location>
    </subcellularLocation>
</comment>
<sequence>MGSKVRRRSKRKDTLPDRKAVNSKKRVALEETILFAISENPGAFGIKHLFRYTGIPQREYSEYRRVLHALLDEGKIEKHGKRRLFPKQELEVLKGKLRLTQHGYGFVDRNDGSSVFISAKQASKAYDGDIVEVSLHDTGHKSGPEGTVVSIDTDDRIPCLGQIWRKSGKWMANVKSGPLSFQAVVDSFDTKKAIHPGDWALIQVNGNRRRYPLPACHVKTLVGNPAEKGIAEKGLIASYNLQEPYPEKALREAKNLKAIPAQKGLRHDLSDEFVITIDPAGAKDHDDAVSLKYDEKGNYLLGVHIADVSRYVPEGSHIDREARKRGFSVYLQHHYLPMLPSRLPGTLCSLKPGRTRLALSVLITIDKDGNILKKEIKPSRVRIGKLLSYEEAQKHLDGRRSARKKSTDDEILRTQLRHMWRLASILRKRRFSEGGIDFDLPEMGFRWQNLSAPTAIYELPRLQSHLLIEEFMLAANRAVAEIWTQKLGKGAPIPFRVHPSPEAEKRQKLSDYLSNAGFEWAPEHLVTAKQIAVMLGEVRRRFPPEVTETIARKALTLARYEPDSKGHFGLGFKHYLHFTSPIRRYADLTVHRLIWKHIIGGHSAQNKHESKAMVDNLCKHLSDRERLISEVEREAGKLSGLQYINERRDDVFSAYMVDTSKDNFYISLQDLFIEGTLQVDSDTVFKSRRKRRRKYANAHNTGQTLSIGDKLEVTPSKVDLLMRTLELETV</sequence>
<proteinExistence type="predicted"/>
<evidence type="ECO:0000313" key="12">
    <source>
        <dbReference type="Proteomes" id="UP000319619"/>
    </source>
</evidence>
<dbReference type="PANTHER" id="PTHR23355:SF9">
    <property type="entry name" value="DIS3-LIKE EXONUCLEASE 2"/>
    <property type="match status" value="1"/>
</dbReference>
<dbReference type="EC" id="3.1.13.1" evidence="3"/>
<dbReference type="GO" id="GO:0003723">
    <property type="term" value="F:RNA binding"/>
    <property type="evidence" value="ECO:0007669"/>
    <property type="project" value="UniProtKB-KW"/>
</dbReference>
<comment type="catalytic activity">
    <reaction evidence="1">
        <text>Exonucleolytic cleavage in the 3'- to 5'-direction to yield nucleoside 5'-phosphates.</text>
        <dbReference type="EC" id="3.1.13.1"/>
    </reaction>
</comment>